<evidence type="ECO:0000313" key="3">
    <source>
        <dbReference type="Proteomes" id="UP000663862"/>
    </source>
</evidence>
<dbReference type="Proteomes" id="UP000663862">
    <property type="component" value="Unassembled WGS sequence"/>
</dbReference>
<dbReference type="InterPro" id="IPR026913">
    <property type="entry name" value="METTL24"/>
</dbReference>
<dbReference type="InterPro" id="IPR025714">
    <property type="entry name" value="Methyltranfer_dom"/>
</dbReference>
<dbReference type="AlphaFoldDB" id="A0A820ZDB7"/>
<protein>
    <recommendedName>
        <fullName evidence="1">Methyltransferase domain-containing protein</fullName>
    </recommendedName>
</protein>
<gene>
    <name evidence="2" type="ORF">TSG867_LOCUS25465</name>
</gene>
<dbReference type="SUPFAM" id="SSF53335">
    <property type="entry name" value="S-adenosyl-L-methionine-dependent methyltransferases"/>
    <property type="match status" value="1"/>
</dbReference>
<reference evidence="2" key="1">
    <citation type="submission" date="2021-02" db="EMBL/GenBank/DDBJ databases">
        <authorList>
            <person name="Nowell W R."/>
        </authorList>
    </citation>
    <scope>NUCLEOTIDE SEQUENCE</scope>
</reference>
<organism evidence="2 3">
    <name type="scientific">Rotaria socialis</name>
    <dbReference type="NCBI Taxonomy" id="392032"/>
    <lineage>
        <taxon>Eukaryota</taxon>
        <taxon>Metazoa</taxon>
        <taxon>Spiralia</taxon>
        <taxon>Gnathifera</taxon>
        <taxon>Rotifera</taxon>
        <taxon>Eurotatoria</taxon>
        <taxon>Bdelloidea</taxon>
        <taxon>Philodinida</taxon>
        <taxon>Philodinidae</taxon>
        <taxon>Rotaria</taxon>
    </lineage>
</organism>
<proteinExistence type="predicted"/>
<evidence type="ECO:0000313" key="2">
    <source>
        <dbReference type="EMBL" id="CAF4563524.1"/>
    </source>
</evidence>
<dbReference type="Gene3D" id="3.40.50.150">
    <property type="entry name" value="Vaccinia Virus protein VP39"/>
    <property type="match status" value="1"/>
</dbReference>
<dbReference type="Pfam" id="PF13383">
    <property type="entry name" value="Methyltransf_22"/>
    <property type="match status" value="1"/>
</dbReference>
<accession>A0A820ZDB7</accession>
<dbReference type="InterPro" id="IPR029063">
    <property type="entry name" value="SAM-dependent_MTases_sf"/>
</dbReference>
<feature type="domain" description="Methyltransferase" evidence="1">
    <location>
        <begin position="2"/>
        <end position="170"/>
    </location>
</feature>
<evidence type="ECO:0000259" key="1">
    <source>
        <dbReference type="Pfam" id="PF13383"/>
    </source>
</evidence>
<dbReference type="PANTHER" id="PTHR32026:SF27">
    <property type="entry name" value="METHYLTRANSFERASE FKBM DOMAIN-CONTAINING PROTEIN-RELATED"/>
    <property type="match status" value="1"/>
</dbReference>
<dbReference type="EMBL" id="CAJOBQ010002497">
    <property type="protein sequence ID" value="CAF4563524.1"/>
    <property type="molecule type" value="Genomic_DNA"/>
</dbReference>
<dbReference type="PANTHER" id="PTHR32026">
    <property type="entry name" value="METHYLTRANSFERASE-LIKE PROTEIN 24"/>
    <property type="match status" value="1"/>
</dbReference>
<comment type="caution">
    <text evidence="2">The sequence shown here is derived from an EMBL/GenBank/DDBJ whole genome shotgun (WGS) entry which is preliminary data.</text>
</comment>
<name>A0A820ZDB7_9BILA</name>
<sequence length="204" mass="23329">MGDGGKWVCDPYQLKFRFDCLVYSVGSNGDFGFETDMKKTMPHCEIHTFDQNEYTCPNDICTFHRITFGNGTHPNGSKSWGAIIKELNHDKRKVDILKIDIEGAEYSVFPAILTSAANSVPQQILVELHPNHPTSRHAFFELLREHHYVIFSKEPNMIAGNEFFEYAFLKLNSQFFTSITSTIAENYRNSSKINRTVHESLPNS</sequence>